<keyword evidence="2" id="KW-1185">Reference proteome</keyword>
<reference evidence="1 2" key="1">
    <citation type="journal article" date="2024" name="G3 (Bethesda)">
        <title>Genome assembly of Hibiscus sabdariffa L. provides insights into metabolisms of medicinal natural products.</title>
        <authorList>
            <person name="Kim T."/>
        </authorList>
    </citation>
    <scope>NUCLEOTIDE SEQUENCE [LARGE SCALE GENOMIC DNA]</scope>
    <source>
        <strain evidence="1">TK-2024</strain>
        <tissue evidence="1">Old leaves</tissue>
    </source>
</reference>
<organism evidence="1 2">
    <name type="scientific">Hibiscus sabdariffa</name>
    <name type="common">roselle</name>
    <dbReference type="NCBI Taxonomy" id="183260"/>
    <lineage>
        <taxon>Eukaryota</taxon>
        <taxon>Viridiplantae</taxon>
        <taxon>Streptophyta</taxon>
        <taxon>Embryophyta</taxon>
        <taxon>Tracheophyta</taxon>
        <taxon>Spermatophyta</taxon>
        <taxon>Magnoliopsida</taxon>
        <taxon>eudicotyledons</taxon>
        <taxon>Gunneridae</taxon>
        <taxon>Pentapetalae</taxon>
        <taxon>rosids</taxon>
        <taxon>malvids</taxon>
        <taxon>Malvales</taxon>
        <taxon>Malvaceae</taxon>
        <taxon>Malvoideae</taxon>
        <taxon>Hibiscus</taxon>
    </lineage>
</organism>
<protein>
    <submittedName>
        <fullName evidence="1">Uncharacterized protein</fullName>
    </submittedName>
</protein>
<sequence>MKPAGKLIVGLELGGSDSTGYGNPLPHVLDSVIPVPLSYLGDQHFYGKEKTRRGNCDFVECKNKEYMFTPLQHGGFPKISVLTIVLST</sequence>
<comment type="caution">
    <text evidence="1">The sequence shown here is derived from an EMBL/GenBank/DDBJ whole genome shotgun (WGS) entry which is preliminary data.</text>
</comment>
<proteinExistence type="predicted"/>
<gene>
    <name evidence="1" type="ORF">V6N11_064407</name>
</gene>
<evidence type="ECO:0000313" key="2">
    <source>
        <dbReference type="Proteomes" id="UP001396334"/>
    </source>
</evidence>
<evidence type="ECO:0000313" key="1">
    <source>
        <dbReference type="EMBL" id="KAK8478022.1"/>
    </source>
</evidence>
<dbReference type="Proteomes" id="UP001396334">
    <property type="component" value="Unassembled WGS sequence"/>
</dbReference>
<dbReference type="EMBL" id="JBBPBN010001533">
    <property type="protein sequence ID" value="KAK8478022.1"/>
    <property type="molecule type" value="Genomic_DNA"/>
</dbReference>
<accession>A0ABR1ZCK4</accession>
<name>A0ABR1ZCK4_9ROSI</name>